<organism evidence="2 3">
    <name type="scientific">Pseudomonas solani</name>
    <dbReference type="NCBI Taxonomy" id="2731552"/>
    <lineage>
        <taxon>Bacteria</taxon>
        <taxon>Pseudomonadati</taxon>
        <taxon>Pseudomonadota</taxon>
        <taxon>Gammaproteobacteria</taxon>
        <taxon>Pseudomonadales</taxon>
        <taxon>Pseudomonadaceae</taxon>
        <taxon>Pseudomonas</taxon>
    </lineage>
</organism>
<sequence>MVVLARILGCCLLFAVSAANADGERLRWLINDFPPFTEVGPQMPGPGIAADMLRYLQQHMPQYHHEFEEASFARAYALMERGEPVCHSTTLKLPGREKAMLFSRPVFFLSAQKVLVREDRIPQVAPYVDGAGRVDVRRLLADTQLVTAVSERRGYSPKINAALREVGYPPQLLKAGVNFGAPLQQLPAGWIDYLFAYPLEVGWYQRQHPEMAGTALRQLAVAGDPPYTLGYIACVRSEWGERVIRDIDAQLVKAGPRPPWIDMLIDYLPLEERQSYEQALVEHKPFAQP</sequence>
<gene>
    <name evidence="2" type="ORF">PSm6_55660</name>
</gene>
<dbReference type="EMBL" id="AP023081">
    <property type="protein sequence ID" value="BCD89159.1"/>
    <property type="molecule type" value="Genomic_DNA"/>
</dbReference>
<dbReference type="SUPFAM" id="SSF53850">
    <property type="entry name" value="Periplasmic binding protein-like II"/>
    <property type="match status" value="1"/>
</dbReference>
<dbReference type="NCBIfam" id="TIGR02285">
    <property type="entry name" value="TIGR02285 family protein"/>
    <property type="match status" value="1"/>
</dbReference>
<dbReference type="Proteomes" id="UP001064896">
    <property type="component" value="Chromosome"/>
</dbReference>
<name>A0ABM7LHV0_9PSED</name>
<dbReference type="InterPro" id="IPR011972">
    <property type="entry name" value="CHP02285"/>
</dbReference>
<evidence type="ECO:0000313" key="2">
    <source>
        <dbReference type="EMBL" id="BCD89159.1"/>
    </source>
</evidence>
<reference evidence="2" key="1">
    <citation type="submission" date="2020-05" db="EMBL/GenBank/DDBJ databases">
        <title>Complete genome sequence of Pseudomonas sp. Sm006.</title>
        <authorList>
            <person name="Takeuchi K."/>
            <person name="Someya N."/>
        </authorList>
    </citation>
    <scope>NUCLEOTIDE SEQUENCE</scope>
    <source>
        <strain evidence="2">Sm006</strain>
    </source>
</reference>
<evidence type="ECO:0008006" key="4">
    <source>
        <dbReference type="Google" id="ProtNLM"/>
    </source>
</evidence>
<feature type="signal peptide" evidence="1">
    <location>
        <begin position="1"/>
        <end position="21"/>
    </location>
</feature>
<proteinExistence type="predicted"/>
<evidence type="ECO:0000313" key="3">
    <source>
        <dbReference type="Proteomes" id="UP001064896"/>
    </source>
</evidence>
<keyword evidence="3" id="KW-1185">Reference proteome</keyword>
<protein>
    <recommendedName>
        <fullName evidence="4">TIGR02285 family protein</fullName>
    </recommendedName>
</protein>
<accession>A0ABM7LHV0</accession>
<dbReference type="Gene3D" id="3.40.190.10">
    <property type="entry name" value="Periplasmic binding protein-like II"/>
    <property type="match status" value="2"/>
</dbReference>
<keyword evidence="1" id="KW-0732">Signal</keyword>
<evidence type="ECO:0000256" key="1">
    <source>
        <dbReference type="SAM" id="SignalP"/>
    </source>
</evidence>
<feature type="chain" id="PRO_5045904659" description="TIGR02285 family protein" evidence="1">
    <location>
        <begin position="22"/>
        <end position="289"/>
    </location>
</feature>